<feature type="domain" description="Metallo-beta-lactamase" evidence="1">
    <location>
        <begin position="16"/>
        <end position="210"/>
    </location>
</feature>
<dbReference type="SMART" id="SM00849">
    <property type="entry name" value="Lactamase_B"/>
    <property type="match status" value="1"/>
</dbReference>
<dbReference type="PANTHER" id="PTHR11203:SF37">
    <property type="entry name" value="INTEGRATOR COMPLEX SUBUNIT 11"/>
    <property type="match status" value="1"/>
</dbReference>
<evidence type="ECO:0000313" key="3">
    <source>
        <dbReference type="Proteomes" id="UP000292459"/>
    </source>
</evidence>
<keyword evidence="2" id="KW-0378">Hydrolase</keyword>
<dbReference type="InterPro" id="IPR001279">
    <property type="entry name" value="Metallo-B-lactamas"/>
</dbReference>
<reference evidence="2 3" key="1">
    <citation type="submission" date="2018-11" db="EMBL/GenBank/DDBJ databases">
        <title>Whole genome sequencing of an environmental sample.</title>
        <authorList>
            <person name="Sarangi A.N."/>
            <person name="Singh D."/>
            <person name="Tripathy S."/>
        </authorList>
    </citation>
    <scope>NUCLEOTIDE SEQUENCE [LARGE SCALE GENOMIC DNA]</scope>
    <source>
        <strain evidence="2 3">Lakshadweep</strain>
    </source>
</reference>
<name>A0A4V2E2J1_9CYAN</name>
<dbReference type="GO" id="GO:0004521">
    <property type="term" value="F:RNA endonuclease activity"/>
    <property type="evidence" value="ECO:0007669"/>
    <property type="project" value="TreeGrafter"/>
</dbReference>
<dbReference type="InterPro" id="IPR011108">
    <property type="entry name" value="RMMBL"/>
</dbReference>
<evidence type="ECO:0000313" key="2">
    <source>
        <dbReference type="EMBL" id="RZM78736.1"/>
    </source>
</evidence>
<dbReference type="Gene3D" id="3.60.15.10">
    <property type="entry name" value="Ribonuclease Z/Hydroxyacylglutathione hydrolase-like"/>
    <property type="match status" value="1"/>
</dbReference>
<organism evidence="2 3">
    <name type="scientific">Leptolyngbya iicbica LK</name>
    <dbReference type="NCBI Taxonomy" id="2294035"/>
    <lineage>
        <taxon>Bacteria</taxon>
        <taxon>Bacillati</taxon>
        <taxon>Cyanobacteriota</taxon>
        <taxon>Cyanophyceae</taxon>
        <taxon>Leptolyngbyales</taxon>
        <taxon>Leptolyngbyaceae</taxon>
        <taxon>Leptolyngbya group</taxon>
        <taxon>Leptolyngbya</taxon>
        <taxon>Leptolyngbya iicbica</taxon>
    </lineage>
</organism>
<dbReference type="InterPro" id="IPR050698">
    <property type="entry name" value="MBL"/>
</dbReference>
<keyword evidence="3" id="KW-1185">Reference proteome</keyword>
<protein>
    <submittedName>
        <fullName evidence="2">MBL fold metallo-hydrolase</fullName>
    </submittedName>
</protein>
<dbReference type="EMBL" id="QVFV01000002">
    <property type="protein sequence ID" value="RZM78736.1"/>
    <property type="molecule type" value="Genomic_DNA"/>
</dbReference>
<comment type="caution">
    <text evidence="2">The sequence shown here is derived from an EMBL/GenBank/DDBJ whole genome shotgun (WGS) entry which is preliminary data.</text>
</comment>
<accession>A0A4V2E2J1</accession>
<dbReference type="PANTHER" id="PTHR11203">
    <property type="entry name" value="CLEAVAGE AND POLYADENYLATION SPECIFICITY FACTOR FAMILY MEMBER"/>
    <property type="match status" value="1"/>
</dbReference>
<evidence type="ECO:0000259" key="1">
    <source>
        <dbReference type="SMART" id="SM00849"/>
    </source>
</evidence>
<dbReference type="SUPFAM" id="SSF56281">
    <property type="entry name" value="Metallo-hydrolase/oxidoreductase"/>
    <property type="match status" value="1"/>
</dbReference>
<gene>
    <name evidence="2" type="ORF">DYY88_08015</name>
</gene>
<dbReference type="GO" id="GO:0016787">
    <property type="term" value="F:hydrolase activity"/>
    <property type="evidence" value="ECO:0007669"/>
    <property type="project" value="UniProtKB-KW"/>
</dbReference>
<dbReference type="Proteomes" id="UP000292459">
    <property type="component" value="Unassembled WGS sequence"/>
</dbReference>
<dbReference type="InterPro" id="IPR036866">
    <property type="entry name" value="RibonucZ/Hydroxyglut_hydro"/>
</dbReference>
<sequence>MNVLSCLPYGVGHADEGICLQLQIGPYRILLDCGLTTLEFMDGDESMPVDYVFCTHADPDHGRSLLELHQRWPHLPIYCSAATADLLPLNWPEVSLPNGADFCQRLPWRQTVELAPGLTAQLWPAGHLPGAACVLITYAADDQTYRVFYTGDFFLSNSRLADGLPLDELRGLKPDALIVEGTQGTARYPHRRQQENRLADQLNQVLAAGHNILLPVPLIGLGQELLMLLRSHHHFTGKDVTIWVDGWVAEACDIYLELLPHLPSNVQNFARHQPLFWDDRILPRIQRLPQPLPQDPGHPTIVIGYQNADLSELAQWGDRPWRIFLPDDLANSVVNAGLDHDDHYQATLAWLEHLSDEFEQGQAYLETYLLSAHSDGAGTTQLIHNLRPHHVLFVHGSPSFLADLASLEDLQSRYKLHLPSAHQTVELPTSDTFLQPAAPDTVFEGEVADTSADGIILTLPPEIRDDPRWSRLADTGVVQIRWQGNDLIVRGVSQQSLMRQANIPATLNASVQCCFNCSYWQQPRCGNPASPMHNFPVAAEGYCPEFSFKSGSQADVG</sequence>
<dbReference type="OrthoDB" id="9803916at2"/>
<dbReference type="Pfam" id="PF12706">
    <property type="entry name" value="Lactamase_B_2"/>
    <property type="match status" value="1"/>
</dbReference>
<dbReference type="AlphaFoldDB" id="A0A4V2E2J1"/>
<dbReference type="Pfam" id="PF07521">
    <property type="entry name" value="RMMBL"/>
    <property type="match status" value="1"/>
</dbReference>
<dbReference type="RefSeq" id="WP_084607146.1">
    <property type="nucleotide sequence ID" value="NZ_QVFV01000002.1"/>
</dbReference>
<proteinExistence type="predicted"/>